<proteinExistence type="predicted"/>
<reference evidence="1 2" key="1">
    <citation type="submission" date="2013-07" db="EMBL/GenBank/DDBJ databases">
        <authorList>
            <person name="Chung I.-Y."/>
            <person name="Cho Y.-H."/>
        </authorList>
    </citation>
    <scope>NUCLEOTIDE SEQUENCE [LARGE SCALE GENOMIC DNA]</scope>
</reference>
<sequence>MAYFTGTANNPSDLLAKLRVHAESLGWVTDRASASEWLCHNADGYWSFNAGANQFQMAGNTGFDNSLAWNAQPGNSVQNNPYSSKGPTVAQLSGGPFTRYHLFATAAYLHLHVEIAAGQFRPVMIGSLNKRGVEYSGGQYVCGSVIYQSGQMLTSNWSCHPFDGYHVRYSDGGCVLRVDGLDGGPSPDWLPFDYATNIPRRVIGPGRGNYRSQYHPDVGLIDASANELNSSTTTVPCAIYAFGAQQRSRYVGEVPDFGICNMAFLAPGDPLVVGSDTWRVYPLLQRGTATDFDSTSAWVGYCFRVVE</sequence>
<dbReference type="RefSeq" id="YP_009055271.1">
    <property type="nucleotide sequence ID" value="NC_024782.1"/>
</dbReference>
<dbReference type="EMBL" id="KF475786">
    <property type="protein sequence ID" value="AGZ17238.1"/>
    <property type="molecule type" value="Genomic_DNA"/>
</dbReference>
<evidence type="ECO:0008006" key="3">
    <source>
        <dbReference type="Google" id="ProtNLM"/>
    </source>
</evidence>
<keyword evidence="2" id="KW-1185">Reference proteome</keyword>
<accession>A0A075CDX7</accession>
<dbReference type="OrthoDB" id="6562at10239"/>
<dbReference type="Proteomes" id="UP000028560">
    <property type="component" value="Segment"/>
</dbReference>
<gene>
    <name evidence="1" type="ORF">MP48_0048</name>
</gene>
<protein>
    <recommendedName>
        <fullName evidence="3">Virion structural protein</fullName>
    </recommendedName>
</protein>
<dbReference type="KEGG" id="vg:20283581"/>
<name>A0A075CDX7_9CAUD</name>
<evidence type="ECO:0000313" key="1">
    <source>
        <dbReference type="EMBL" id="AGZ17238.1"/>
    </source>
</evidence>
<evidence type="ECO:0000313" key="2">
    <source>
        <dbReference type="Proteomes" id="UP000028560"/>
    </source>
</evidence>
<organism evidence="1 2">
    <name type="scientific">Pseudomonas phage MP48</name>
    <dbReference type="NCBI Taxonomy" id="1391190"/>
    <lineage>
        <taxon>Viruses</taxon>
        <taxon>Duplodnaviria</taxon>
        <taxon>Heunggongvirae</taxon>
        <taxon>Uroviricota</taxon>
        <taxon>Caudoviricetes</taxon>
        <taxon>Casadabanvirus</taxon>
        <taxon>Casadabanvirus MP48</taxon>
    </lineage>
</organism>
<dbReference type="GeneID" id="20283581"/>